<organism evidence="11 12">
    <name type="scientific">Taxus chinensis</name>
    <name type="common">Chinese yew</name>
    <name type="synonym">Taxus wallichiana var. chinensis</name>
    <dbReference type="NCBI Taxonomy" id="29808"/>
    <lineage>
        <taxon>Eukaryota</taxon>
        <taxon>Viridiplantae</taxon>
        <taxon>Streptophyta</taxon>
        <taxon>Embryophyta</taxon>
        <taxon>Tracheophyta</taxon>
        <taxon>Spermatophyta</taxon>
        <taxon>Pinopsida</taxon>
        <taxon>Pinidae</taxon>
        <taxon>Conifers II</taxon>
        <taxon>Cupressales</taxon>
        <taxon>Taxaceae</taxon>
        <taxon>Taxus</taxon>
    </lineage>
</organism>
<proteinExistence type="inferred from homology"/>
<dbReference type="InterPro" id="IPR029026">
    <property type="entry name" value="tRNA_m1G_MTases_N"/>
</dbReference>
<dbReference type="InterPro" id="IPR005304">
    <property type="entry name" value="Rbsml_bgen_MeTrfase_EMG1/NEP1"/>
</dbReference>
<evidence type="ECO:0000313" key="11">
    <source>
        <dbReference type="EMBL" id="KAH9287740.1"/>
    </source>
</evidence>
<evidence type="ECO:0000256" key="8">
    <source>
        <dbReference type="ARBA" id="ARBA00022730"/>
    </source>
</evidence>
<comment type="caution">
    <text evidence="11">The sequence shown here is derived from an EMBL/GenBank/DDBJ whole genome shotgun (WGS) entry which is preliminary data.</text>
</comment>
<dbReference type="EMBL" id="JAHRHJ020003813">
    <property type="protein sequence ID" value="KAH9287740.1"/>
    <property type="molecule type" value="Genomic_DNA"/>
</dbReference>
<keyword evidence="4" id="KW-0698">rRNA processing</keyword>
<dbReference type="GO" id="GO:0019843">
    <property type="term" value="F:rRNA binding"/>
    <property type="evidence" value="ECO:0007669"/>
    <property type="project" value="UniProtKB-KW"/>
</dbReference>
<dbReference type="OMA" id="ECKFSND"/>
<keyword evidence="8" id="KW-0699">rRNA-binding</keyword>
<keyword evidence="5" id="KW-0489">Methyltransferase</keyword>
<dbReference type="GO" id="GO:0032040">
    <property type="term" value="C:small-subunit processome"/>
    <property type="evidence" value="ECO:0007669"/>
    <property type="project" value="TreeGrafter"/>
</dbReference>
<evidence type="ECO:0000256" key="7">
    <source>
        <dbReference type="ARBA" id="ARBA00022691"/>
    </source>
</evidence>
<keyword evidence="9" id="KW-0694">RNA-binding</keyword>
<dbReference type="Pfam" id="PF03587">
    <property type="entry name" value="EMG1"/>
    <property type="match status" value="1"/>
</dbReference>
<keyword evidence="3" id="KW-0690">Ribosome biogenesis</keyword>
<dbReference type="PANTHER" id="PTHR12636:SF5">
    <property type="entry name" value="RIBOSOMAL RNA SMALL SUBUNIT METHYLTRANSFERASE NEP1"/>
    <property type="match status" value="1"/>
</dbReference>
<dbReference type="FunFam" id="3.40.1280.10:FF:000003">
    <property type="entry name" value="Ribosomal RNA small subunit methyltransferase"/>
    <property type="match status" value="1"/>
</dbReference>
<dbReference type="Proteomes" id="UP000824469">
    <property type="component" value="Unassembled WGS sequence"/>
</dbReference>
<accession>A0AA38F2L9</accession>
<evidence type="ECO:0000256" key="4">
    <source>
        <dbReference type="ARBA" id="ARBA00022552"/>
    </source>
</evidence>
<reference evidence="11 12" key="1">
    <citation type="journal article" date="2021" name="Nat. Plants">
        <title>The Taxus genome provides insights into paclitaxel biosynthesis.</title>
        <authorList>
            <person name="Xiong X."/>
            <person name="Gou J."/>
            <person name="Liao Q."/>
            <person name="Li Y."/>
            <person name="Zhou Q."/>
            <person name="Bi G."/>
            <person name="Li C."/>
            <person name="Du R."/>
            <person name="Wang X."/>
            <person name="Sun T."/>
            <person name="Guo L."/>
            <person name="Liang H."/>
            <person name="Lu P."/>
            <person name="Wu Y."/>
            <person name="Zhang Z."/>
            <person name="Ro D.K."/>
            <person name="Shang Y."/>
            <person name="Huang S."/>
            <person name="Yan J."/>
        </authorList>
    </citation>
    <scope>NUCLEOTIDE SEQUENCE [LARGE SCALE GENOMIC DNA]</scope>
    <source>
        <strain evidence="11">Ta-2019</strain>
    </source>
</reference>
<evidence type="ECO:0000256" key="9">
    <source>
        <dbReference type="ARBA" id="ARBA00022884"/>
    </source>
</evidence>
<dbReference type="AlphaFoldDB" id="A0AA38F2L9"/>
<dbReference type="InterPro" id="IPR029028">
    <property type="entry name" value="Alpha/beta_knot_MTases"/>
</dbReference>
<comment type="similarity">
    <text evidence="2">Belongs to the class IV-like SAM-binding methyltransferase superfamily. RNA methyltransferase NEP1 family.</text>
</comment>
<evidence type="ECO:0000256" key="3">
    <source>
        <dbReference type="ARBA" id="ARBA00022517"/>
    </source>
</evidence>
<evidence type="ECO:0000256" key="6">
    <source>
        <dbReference type="ARBA" id="ARBA00022679"/>
    </source>
</evidence>
<sequence length="216" mass="24083">MEGNNKRKREVEDEEETVEELVGLTPSTKKNAGEGGVTFVLLKASLEVGKVGKTYQLLNCDDHGHFLRKHKQDPAAYRPDIVHQALLAILDSPLNKAGRLSALYVQTQKNVLIQVNPHVRLPRTFKRFCGLMVQLLQKLSIRATNGPDKLLRVIKNSVTKYLPSEAHRIGLSYSASKVVQLHDYVDAVNDKVPLVFVVGAMSHGKIEADYVDDFIS</sequence>
<keyword evidence="6" id="KW-0808">Transferase</keyword>
<name>A0AA38F2L9_TAXCH</name>
<feature type="non-terminal residue" evidence="11">
    <location>
        <position position="216"/>
    </location>
</feature>
<evidence type="ECO:0000256" key="5">
    <source>
        <dbReference type="ARBA" id="ARBA00022603"/>
    </source>
</evidence>
<gene>
    <name evidence="11" type="ORF">KI387_031857</name>
</gene>
<evidence type="ECO:0000256" key="2">
    <source>
        <dbReference type="ARBA" id="ARBA00008115"/>
    </source>
</evidence>
<evidence type="ECO:0000256" key="1">
    <source>
        <dbReference type="ARBA" id="ARBA00004604"/>
    </source>
</evidence>
<dbReference type="GO" id="GO:0070037">
    <property type="term" value="F:rRNA (pseudouridine) methyltransferase activity"/>
    <property type="evidence" value="ECO:0007669"/>
    <property type="project" value="InterPro"/>
</dbReference>
<dbReference type="SUPFAM" id="SSF75217">
    <property type="entry name" value="alpha/beta knot"/>
    <property type="match status" value="1"/>
</dbReference>
<dbReference type="Gene3D" id="3.40.1280.10">
    <property type="match status" value="1"/>
</dbReference>
<evidence type="ECO:0000313" key="12">
    <source>
        <dbReference type="Proteomes" id="UP000824469"/>
    </source>
</evidence>
<protein>
    <recommendedName>
        <fullName evidence="13">Ribosomal RNA small subunit methyltransferase NEP1</fullName>
    </recommendedName>
</protein>
<evidence type="ECO:0000256" key="10">
    <source>
        <dbReference type="ARBA" id="ARBA00023242"/>
    </source>
</evidence>
<dbReference type="CDD" id="cd18088">
    <property type="entry name" value="Nep1-like"/>
    <property type="match status" value="1"/>
</dbReference>
<keyword evidence="7" id="KW-0949">S-adenosyl-L-methionine</keyword>
<dbReference type="GO" id="GO:0070475">
    <property type="term" value="P:rRNA base methylation"/>
    <property type="evidence" value="ECO:0007669"/>
    <property type="project" value="InterPro"/>
</dbReference>
<comment type="subcellular location">
    <subcellularLocation>
        <location evidence="1">Nucleus</location>
        <location evidence="1">Nucleolus</location>
    </subcellularLocation>
</comment>
<dbReference type="PANTHER" id="PTHR12636">
    <property type="entry name" value="NEP1/MRA1"/>
    <property type="match status" value="1"/>
</dbReference>
<keyword evidence="12" id="KW-1185">Reference proteome</keyword>
<keyword evidence="10" id="KW-0539">Nucleus</keyword>
<evidence type="ECO:0008006" key="13">
    <source>
        <dbReference type="Google" id="ProtNLM"/>
    </source>
</evidence>